<gene>
    <name evidence="2" type="ordered locus">HBZC1_03980</name>
</gene>
<dbReference type="Proteomes" id="UP000008387">
    <property type="component" value="Chromosome"/>
</dbReference>
<protein>
    <recommendedName>
        <fullName evidence="1">Bacterial toxin 50 domain-containing protein</fullName>
    </recommendedName>
</protein>
<dbReference type="KEGG" id="hbi:HBZC1_03980"/>
<dbReference type="STRING" id="1002804.HBZC1_03980"/>
<dbReference type="Pfam" id="PF15542">
    <property type="entry name" value="Ntox50"/>
    <property type="match status" value="1"/>
</dbReference>
<organism evidence="2 3">
    <name type="scientific">Helicobacter bizzozeronii (strain CIII-1)</name>
    <dbReference type="NCBI Taxonomy" id="1002804"/>
    <lineage>
        <taxon>Bacteria</taxon>
        <taxon>Pseudomonadati</taxon>
        <taxon>Campylobacterota</taxon>
        <taxon>Epsilonproteobacteria</taxon>
        <taxon>Campylobacterales</taxon>
        <taxon>Helicobacteraceae</taxon>
        <taxon>Helicobacter</taxon>
    </lineage>
</organism>
<evidence type="ECO:0000313" key="2">
    <source>
        <dbReference type="EMBL" id="CCB79384.1"/>
    </source>
</evidence>
<dbReference type="RefSeq" id="WP_013889874.1">
    <property type="nucleotide sequence ID" value="NC_015674.1"/>
</dbReference>
<name>F8KRJ7_HELBC</name>
<proteinExistence type="predicted"/>
<evidence type="ECO:0000259" key="1">
    <source>
        <dbReference type="Pfam" id="PF15542"/>
    </source>
</evidence>
<dbReference type="EMBL" id="FR871757">
    <property type="protein sequence ID" value="CCB79384.1"/>
    <property type="molecule type" value="Genomic_DNA"/>
</dbReference>
<reference evidence="2 3" key="1">
    <citation type="journal article" date="2011" name="J. Bacteriol.">
        <title>Genome sequence of Helicobacter bizzozeronii strain CIII-1, an isolate from human gastric mucosa.</title>
        <authorList>
            <person name="Schott T."/>
            <person name="Rossi M."/>
            <person name="Hanninen M.L."/>
        </authorList>
    </citation>
    <scope>NUCLEOTIDE SEQUENCE [LARGE SCALE GENOMIC DNA]</scope>
    <source>
        <strain evidence="2 3">CIII-1</strain>
    </source>
</reference>
<evidence type="ECO:0000313" key="3">
    <source>
        <dbReference type="Proteomes" id="UP000008387"/>
    </source>
</evidence>
<dbReference type="AlphaFoldDB" id="F8KRJ7"/>
<feature type="domain" description="Bacterial toxin 50" evidence="1">
    <location>
        <begin position="118"/>
        <end position="196"/>
    </location>
</feature>
<dbReference type="InterPro" id="IPR029100">
    <property type="entry name" value="Ntox50"/>
</dbReference>
<keyword evidence="3" id="KW-1185">Reference proteome</keyword>
<accession>F8KRJ7</accession>
<dbReference type="HOGENOM" id="CLU_1364636_0_0_7"/>
<sequence>MQEAFKNFIEIAQDFNRLFNTVSAAALRHHLKAALNKSASVQDFKIQLKHLVQRADFDNATKALIRELEGGLPPDDELPKTKLDIEVLAKRQEGESEEQLKARVKKVVMDLSPILGLDNKQERHMWGQKGYIAGRSYYGKPFDVEQVKPLFKDGEMLWTKNNNWDKKIIITHPDFYGMCVPNGDMSKAIKTYKIDILSHN</sequence>